<dbReference type="SMART" id="SM00317">
    <property type="entry name" value="SET"/>
    <property type="match status" value="1"/>
</dbReference>
<dbReference type="GO" id="GO:0005700">
    <property type="term" value="C:polytene chromosome"/>
    <property type="evidence" value="ECO:0007669"/>
    <property type="project" value="TreeGrafter"/>
</dbReference>
<dbReference type="PANTHER" id="PTHR46167:SF1">
    <property type="entry name" value="N-LYSINE METHYLTRANSFERASE KMT5A"/>
    <property type="match status" value="1"/>
</dbReference>
<evidence type="ECO:0000313" key="16">
    <source>
        <dbReference type="Proteomes" id="UP000054783"/>
    </source>
</evidence>
<dbReference type="GO" id="GO:0005634">
    <property type="term" value="C:nucleus"/>
    <property type="evidence" value="ECO:0007669"/>
    <property type="project" value="UniProtKB-SubCell"/>
</dbReference>
<keyword evidence="8" id="KW-0156">Chromatin regulator</keyword>
<dbReference type="CDD" id="cd10528">
    <property type="entry name" value="SET_SETD8"/>
    <property type="match status" value="1"/>
</dbReference>
<dbReference type="Gene3D" id="2.170.270.10">
    <property type="entry name" value="SET domain"/>
    <property type="match status" value="1"/>
</dbReference>
<dbReference type="Pfam" id="PF00856">
    <property type="entry name" value="SET"/>
    <property type="match status" value="1"/>
</dbReference>
<evidence type="ECO:0000256" key="3">
    <source>
        <dbReference type="ARBA" id="ARBA00012187"/>
    </source>
</evidence>
<sequence>LFCSCSLYVRSISSNKYEMPNIRRATNNNLLTKVEKAGQLNGFNKNVNIGNSASLVQDDEIASSSSNGGDGDGDGDGGGDGGGGGGGGSGDGSRGDGDAFAACDSAVIGCDSSLNGNKNKRPKTKNGDASTSKTFLNGSAKNVVSKKKRKAAPKVKRTKASSAVKTARTAKKSITQPRNSSKSLAKRQLLLSTDLVGSSSEKSNNEQQKSREKNGCNGNSVITDYFQLRKSSRRSVAEIKAEQIRKFTDAVVYACEDDLEVREFPIKGRGVIAKRKFAHEEFVVEYRGELIESAEAQRREERYQKNSRIGCYMFYFYFKGKQYCLDATRESVHKGRLLNHSAKGSNLKSKILEVNNRPHVIFLAKRDIEAGEELLYDYGDRRKNAVEANPWLVRS</sequence>
<dbReference type="InterPro" id="IPR047266">
    <property type="entry name" value="KMT5A-like_SET"/>
</dbReference>
<dbReference type="InterPro" id="IPR016858">
    <property type="entry name" value="KMT5A-like"/>
</dbReference>
<evidence type="ECO:0000313" key="15">
    <source>
        <dbReference type="EMBL" id="KRY15628.1"/>
    </source>
</evidence>
<dbReference type="SUPFAM" id="SSF82199">
    <property type="entry name" value="SET domain"/>
    <property type="match status" value="1"/>
</dbReference>
<dbReference type="OrthoDB" id="5560686at2759"/>
<evidence type="ECO:0000256" key="11">
    <source>
        <dbReference type="ARBA" id="ARBA00023242"/>
    </source>
</evidence>
<gene>
    <name evidence="15" type="primary">setd8-a</name>
    <name evidence="15" type="ORF">T12_1714</name>
</gene>
<evidence type="ECO:0000256" key="10">
    <source>
        <dbReference type="ARBA" id="ARBA00023163"/>
    </source>
</evidence>
<evidence type="ECO:0000256" key="13">
    <source>
        <dbReference type="SAM" id="MobiDB-lite"/>
    </source>
</evidence>
<dbReference type="GO" id="GO:0043516">
    <property type="term" value="P:regulation of DNA damage response, signal transduction by p53 class mediator"/>
    <property type="evidence" value="ECO:0007669"/>
    <property type="project" value="TreeGrafter"/>
</dbReference>
<feature type="non-terminal residue" evidence="15">
    <location>
        <position position="1"/>
    </location>
</feature>
<keyword evidence="10" id="KW-0804">Transcription</keyword>
<dbReference type="InterPro" id="IPR001214">
    <property type="entry name" value="SET_dom"/>
</dbReference>
<organism evidence="15 16">
    <name type="scientific">Trichinella patagoniensis</name>
    <dbReference type="NCBI Taxonomy" id="990121"/>
    <lineage>
        <taxon>Eukaryota</taxon>
        <taxon>Metazoa</taxon>
        <taxon>Ecdysozoa</taxon>
        <taxon>Nematoda</taxon>
        <taxon>Enoplea</taxon>
        <taxon>Dorylaimia</taxon>
        <taxon>Trichinellida</taxon>
        <taxon>Trichinellidae</taxon>
        <taxon>Trichinella</taxon>
    </lineage>
</organism>
<dbReference type="EC" id="2.1.1.361" evidence="3"/>
<keyword evidence="9" id="KW-0805">Transcription regulation</keyword>
<feature type="compositionally biased region" description="Basic residues" evidence="13">
    <location>
        <begin position="144"/>
        <end position="159"/>
    </location>
</feature>
<accession>A0A0V0ZTL4</accession>
<keyword evidence="16" id="KW-1185">Reference proteome</keyword>
<name>A0A0V0ZTL4_9BILA</name>
<dbReference type="AlphaFoldDB" id="A0A0V0ZTL4"/>
<dbReference type="PROSITE" id="PS51571">
    <property type="entry name" value="SAM_MT43_PR_SET"/>
    <property type="match status" value="1"/>
</dbReference>
<dbReference type="InterPro" id="IPR051760">
    <property type="entry name" value="KMT5A"/>
</dbReference>
<feature type="region of interest" description="Disordered" evidence="13">
    <location>
        <begin position="111"/>
        <end position="218"/>
    </location>
</feature>
<evidence type="ECO:0000256" key="5">
    <source>
        <dbReference type="ARBA" id="ARBA00022603"/>
    </source>
</evidence>
<feature type="region of interest" description="Disordered" evidence="13">
    <location>
        <begin position="61"/>
        <end position="93"/>
    </location>
</feature>
<dbReference type="PANTHER" id="PTHR46167">
    <property type="entry name" value="N-LYSINE METHYLTRANSFERASE KMT5A"/>
    <property type="match status" value="1"/>
</dbReference>
<keyword evidence="5 15" id="KW-0489">Methyltransferase</keyword>
<evidence type="ECO:0000256" key="7">
    <source>
        <dbReference type="ARBA" id="ARBA00022691"/>
    </source>
</evidence>
<dbReference type="InterPro" id="IPR046341">
    <property type="entry name" value="SET_dom_sf"/>
</dbReference>
<evidence type="ECO:0000256" key="8">
    <source>
        <dbReference type="ARBA" id="ARBA00022853"/>
    </source>
</evidence>
<dbReference type="Proteomes" id="UP000054783">
    <property type="component" value="Unassembled WGS sequence"/>
</dbReference>
<evidence type="ECO:0000256" key="2">
    <source>
        <dbReference type="ARBA" id="ARBA00004286"/>
    </source>
</evidence>
<comment type="caution">
    <text evidence="15">The sequence shown here is derived from an EMBL/GenBank/DDBJ whole genome shotgun (WGS) entry which is preliminary data.</text>
</comment>
<feature type="compositionally biased region" description="Polar residues" evidence="13">
    <location>
        <begin position="195"/>
        <end position="207"/>
    </location>
</feature>
<dbReference type="PROSITE" id="PS50280">
    <property type="entry name" value="SET"/>
    <property type="match status" value="1"/>
</dbReference>
<dbReference type="STRING" id="990121.A0A0V0ZTL4"/>
<dbReference type="EMBL" id="JYDQ01000092">
    <property type="protein sequence ID" value="KRY15628.1"/>
    <property type="molecule type" value="Genomic_DNA"/>
</dbReference>
<evidence type="ECO:0000256" key="12">
    <source>
        <dbReference type="ARBA" id="ARBA00047784"/>
    </source>
</evidence>
<keyword evidence="11" id="KW-0539">Nucleus</keyword>
<evidence type="ECO:0000256" key="1">
    <source>
        <dbReference type="ARBA" id="ARBA00004123"/>
    </source>
</evidence>
<dbReference type="GO" id="GO:0140944">
    <property type="term" value="F:histone H4K20 monomethyltransferase activity"/>
    <property type="evidence" value="ECO:0007669"/>
    <property type="project" value="UniProtKB-EC"/>
</dbReference>
<keyword evidence="4" id="KW-0158">Chromosome</keyword>
<reference evidence="15 16" key="1">
    <citation type="submission" date="2015-01" db="EMBL/GenBank/DDBJ databases">
        <title>Evolution of Trichinella species and genotypes.</title>
        <authorList>
            <person name="Korhonen P.K."/>
            <person name="Edoardo P."/>
            <person name="Giuseppe L.R."/>
            <person name="Gasser R.B."/>
        </authorList>
    </citation>
    <scope>NUCLEOTIDE SEQUENCE [LARGE SCALE GENOMIC DNA]</scope>
    <source>
        <strain evidence="15">ISS2496</strain>
    </source>
</reference>
<keyword evidence="6 15" id="KW-0808">Transferase</keyword>
<evidence type="ECO:0000256" key="6">
    <source>
        <dbReference type="ARBA" id="ARBA00022679"/>
    </source>
</evidence>
<evidence type="ECO:0000256" key="9">
    <source>
        <dbReference type="ARBA" id="ARBA00023015"/>
    </source>
</evidence>
<evidence type="ECO:0000256" key="4">
    <source>
        <dbReference type="ARBA" id="ARBA00022454"/>
    </source>
</evidence>
<dbReference type="GO" id="GO:0006357">
    <property type="term" value="P:regulation of transcription by RNA polymerase II"/>
    <property type="evidence" value="ECO:0007669"/>
    <property type="project" value="TreeGrafter"/>
</dbReference>
<proteinExistence type="predicted"/>
<evidence type="ECO:0000259" key="14">
    <source>
        <dbReference type="PROSITE" id="PS50280"/>
    </source>
</evidence>
<comment type="catalytic activity">
    <reaction evidence="12">
        <text>L-lysyl(20)-[histone H4] + S-adenosyl-L-methionine = N(6)-methyl-L-lysyl(20)-[histone H4] + S-adenosyl-L-homocysteine + H(+)</text>
        <dbReference type="Rhea" id="RHEA:60344"/>
        <dbReference type="Rhea" id="RHEA-COMP:15554"/>
        <dbReference type="Rhea" id="RHEA-COMP:15555"/>
        <dbReference type="ChEBI" id="CHEBI:15378"/>
        <dbReference type="ChEBI" id="CHEBI:29969"/>
        <dbReference type="ChEBI" id="CHEBI:57856"/>
        <dbReference type="ChEBI" id="CHEBI:59789"/>
        <dbReference type="ChEBI" id="CHEBI:61929"/>
        <dbReference type="EC" id="2.1.1.361"/>
    </reaction>
</comment>
<protein>
    <recommendedName>
        <fullName evidence="3">[histone H4]-lysine(20) N-methyltransferase</fullName>
        <ecNumber evidence="3">2.1.1.361</ecNumber>
    </recommendedName>
</protein>
<dbReference type="GO" id="GO:0032259">
    <property type="term" value="P:methylation"/>
    <property type="evidence" value="ECO:0007669"/>
    <property type="project" value="UniProtKB-KW"/>
</dbReference>
<keyword evidence="7" id="KW-0949">S-adenosyl-L-methionine</keyword>
<feature type="compositionally biased region" description="Polar residues" evidence="13">
    <location>
        <begin position="127"/>
        <end position="142"/>
    </location>
</feature>
<feature type="compositionally biased region" description="Polar residues" evidence="13">
    <location>
        <begin position="172"/>
        <end position="183"/>
    </location>
</feature>
<comment type="subcellular location">
    <subcellularLocation>
        <location evidence="2">Chromosome</location>
    </subcellularLocation>
    <subcellularLocation>
        <location evidence="1">Nucleus</location>
    </subcellularLocation>
</comment>
<feature type="domain" description="SET" evidence="14">
    <location>
        <begin position="257"/>
        <end position="379"/>
    </location>
</feature>
<feature type="compositionally biased region" description="Gly residues" evidence="13">
    <location>
        <begin position="78"/>
        <end position="92"/>
    </location>
</feature>